<dbReference type="Proteomes" id="UP000070319">
    <property type="component" value="Unassembled WGS sequence"/>
</dbReference>
<protein>
    <recommendedName>
        <fullName evidence="3">DUF3244 domain-containing protein</fullName>
    </recommendedName>
</protein>
<dbReference type="AlphaFoldDB" id="A0A139LJ87"/>
<gene>
    <name evidence="1" type="ORF">HMPREF2531_02040</name>
</gene>
<dbReference type="EMBL" id="LTDF01000074">
    <property type="protein sequence ID" value="KXT51484.1"/>
    <property type="molecule type" value="Genomic_DNA"/>
</dbReference>
<proteinExistence type="predicted"/>
<evidence type="ECO:0000313" key="1">
    <source>
        <dbReference type="EMBL" id="KXT51484.1"/>
    </source>
</evidence>
<dbReference type="InterPro" id="IPR021638">
    <property type="entry name" value="DUF3244"/>
</dbReference>
<evidence type="ECO:0000313" key="2">
    <source>
        <dbReference type="Proteomes" id="UP000070319"/>
    </source>
</evidence>
<accession>A0A139LJ87</accession>
<organism evidence="1">
    <name type="scientific">Bacteroides intestinalis</name>
    <dbReference type="NCBI Taxonomy" id="329854"/>
    <lineage>
        <taxon>Bacteria</taxon>
        <taxon>Pseudomonadati</taxon>
        <taxon>Bacteroidota</taxon>
        <taxon>Bacteroidia</taxon>
        <taxon>Bacteroidales</taxon>
        <taxon>Bacteroidaceae</taxon>
        <taxon>Bacteroides</taxon>
    </lineage>
</organism>
<evidence type="ECO:0008006" key="3">
    <source>
        <dbReference type="Google" id="ProtNLM"/>
    </source>
</evidence>
<sequence>MDFCSLAASNKKLCIMKRVLSILFLFLVLGSSVKAQLGFGFKEIVFTQKSDDRDMSGQSSSTSPEDAPQARSVVLQPVYAYLDNGEITVYFEKVFPTVAISVINETTGKTVCSKTLLSPTNFSIDLNGEDSGEYIIEVISDGTSLEGTFSL</sequence>
<reference evidence="1 2" key="1">
    <citation type="submission" date="2016-02" db="EMBL/GenBank/DDBJ databases">
        <authorList>
            <person name="Wen L."/>
            <person name="He K."/>
            <person name="Yang H."/>
        </authorList>
    </citation>
    <scope>NUCLEOTIDE SEQUENCE [LARGE SCALE GENOMIC DNA]</scope>
    <source>
        <strain evidence="1 2">KLE1704</strain>
    </source>
</reference>
<dbReference type="Gene3D" id="2.60.40.3080">
    <property type="match status" value="1"/>
</dbReference>
<dbReference type="Pfam" id="PF11589">
    <property type="entry name" value="DUF3244"/>
    <property type="match status" value="1"/>
</dbReference>
<name>A0A139LJ87_9BACE</name>
<comment type="caution">
    <text evidence="1">The sequence shown here is derived from an EMBL/GenBank/DDBJ whole genome shotgun (WGS) entry which is preliminary data.</text>
</comment>
<dbReference type="PATRIC" id="fig|329854.7.peg.2076"/>